<evidence type="ECO:0000256" key="4">
    <source>
        <dbReference type="PROSITE-ProRule" id="PRU00335"/>
    </source>
</evidence>
<evidence type="ECO:0000256" key="2">
    <source>
        <dbReference type="ARBA" id="ARBA00023125"/>
    </source>
</evidence>
<dbReference type="Pfam" id="PF16925">
    <property type="entry name" value="TetR_C_13"/>
    <property type="match status" value="1"/>
</dbReference>
<dbReference type="InterPro" id="IPR009057">
    <property type="entry name" value="Homeodomain-like_sf"/>
</dbReference>
<evidence type="ECO:0000256" key="3">
    <source>
        <dbReference type="ARBA" id="ARBA00023163"/>
    </source>
</evidence>
<feature type="domain" description="HTH tetR-type" evidence="5">
    <location>
        <begin position="16"/>
        <end position="76"/>
    </location>
</feature>
<evidence type="ECO:0000259" key="5">
    <source>
        <dbReference type="PROSITE" id="PS50977"/>
    </source>
</evidence>
<name>A0A6L7GK79_9ACTN</name>
<dbReference type="PANTHER" id="PTHR47506:SF6">
    <property type="entry name" value="HTH-TYPE TRANSCRIPTIONAL REPRESSOR NEMR"/>
    <property type="match status" value="1"/>
</dbReference>
<keyword evidence="7" id="KW-1185">Reference proteome</keyword>
<dbReference type="Gene3D" id="1.10.357.10">
    <property type="entry name" value="Tetracycline Repressor, domain 2"/>
    <property type="match status" value="1"/>
</dbReference>
<comment type="caution">
    <text evidence="6">The sequence shown here is derived from an EMBL/GenBank/DDBJ whole genome shotgun (WGS) entry which is preliminary data.</text>
</comment>
<dbReference type="SUPFAM" id="SSF46689">
    <property type="entry name" value="Homeodomain-like"/>
    <property type="match status" value="1"/>
</dbReference>
<keyword evidence="2 4" id="KW-0238">DNA-binding</keyword>
<feature type="DNA-binding region" description="H-T-H motif" evidence="4">
    <location>
        <begin position="39"/>
        <end position="58"/>
    </location>
</feature>
<sequence length="205" mass="21944">MSIDDGAGRRVRADGERSRHAILDAAVDLATVEGLSGLSLARLATVTGMSKSGVFGLFGSKEDLQIAVVDRARDVFIHEVVLPALELPPGRDRLAALCVGYLDHVQRRVFAGGCFFAAVASEVSTRPGPVRDRVVAEHTAWTRLLAESAEQAVERGEVAGDPDAQQLTYALSTLLTGADIAYLLRDDPGVLDAARAEIETRLRPR</sequence>
<evidence type="ECO:0000313" key="6">
    <source>
        <dbReference type="EMBL" id="MXP20306.1"/>
    </source>
</evidence>
<keyword evidence="1" id="KW-0805">Transcription regulation</keyword>
<dbReference type="SUPFAM" id="SSF48498">
    <property type="entry name" value="Tetracyclin repressor-like, C-terminal domain"/>
    <property type="match status" value="1"/>
</dbReference>
<dbReference type="InterPro" id="IPR001647">
    <property type="entry name" value="HTH_TetR"/>
</dbReference>
<evidence type="ECO:0000256" key="1">
    <source>
        <dbReference type="ARBA" id="ARBA00023015"/>
    </source>
</evidence>
<dbReference type="InterPro" id="IPR036271">
    <property type="entry name" value="Tet_transcr_reg_TetR-rel_C_sf"/>
</dbReference>
<dbReference type="Proteomes" id="UP000475545">
    <property type="component" value="Unassembled WGS sequence"/>
</dbReference>
<dbReference type="PROSITE" id="PS50977">
    <property type="entry name" value="HTH_TETR_2"/>
    <property type="match status" value="1"/>
</dbReference>
<dbReference type="Pfam" id="PF00440">
    <property type="entry name" value="TetR_N"/>
    <property type="match status" value="1"/>
</dbReference>
<dbReference type="EMBL" id="WMBR01000001">
    <property type="protein sequence ID" value="MXP20306.1"/>
    <property type="molecule type" value="Genomic_DNA"/>
</dbReference>
<proteinExistence type="predicted"/>
<dbReference type="Gene3D" id="1.10.10.60">
    <property type="entry name" value="Homeodomain-like"/>
    <property type="match status" value="1"/>
</dbReference>
<gene>
    <name evidence="6" type="ORF">GIY30_02890</name>
</gene>
<dbReference type="GO" id="GO:0003677">
    <property type="term" value="F:DNA binding"/>
    <property type="evidence" value="ECO:0007669"/>
    <property type="project" value="UniProtKB-UniRule"/>
</dbReference>
<dbReference type="PANTHER" id="PTHR47506">
    <property type="entry name" value="TRANSCRIPTIONAL REGULATORY PROTEIN"/>
    <property type="match status" value="1"/>
</dbReference>
<organism evidence="6 7">
    <name type="scientific">Gordonia mangrovi</name>
    <dbReference type="NCBI Taxonomy" id="2665643"/>
    <lineage>
        <taxon>Bacteria</taxon>
        <taxon>Bacillati</taxon>
        <taxon>Actinomycetota</taxon>
        <taxon>Actinomycetes</taxon>
        <taxon>Mycobacteriales</taxon>
        <taxon>Gordoniaceae</taxon>
        <taxon>Gordonia</taxon>
    </lineage>
</organism>
<reference evidence="6 7" key="1">
    <citation type="submission" date="2019-11" db="EMBL/GenBank/DDBJ databases">
        <title>Gordonia sp. nov., a novel actinobacterium isolated from mangrove soil in Hainan.</title>
        <authorList>
            <person name="Huang X."/>
            <person name="Xie Y."/>
            <person name="Chu X."/>
            <person name="Xiao K."/>
        </authorList>
    </citation>
    <scope>NUCLEOTIDE SEQUENCE [LARGE SCALE GENOMIC DNA]</scope>
    <source>
        <strain evidence="6 7">HNM0687</strain>
    </source>
</reference>
<dbReference type="AlphaFoldDB" id="A0A6L7GK79"/>
<dbReference type="InterPro" id="IPR011075">
    <property type="entry name" value="TetR_C"/>
</dbReference>
<evidence type="ECO:0000313" key="7">
    <source>
        <dbReference type="Proteomes" id="UP000475545"/>
    </source>
</evidence>
<keyword evidence="3" id="KW-0804">Transcription</keyword>
<protein>
    <submittedName>
        <fullName evidence="6">TetR family transcriptional regulator</fullName>
    </submittedName>
</protein>
<accession>A0A6L7GK79</accession>
<dbReference type="RefSeq" id="WP_160900464.1">
    <property type="nucleotide sequence ID" value="NZ_CP102850.1"/>
</dbReference>